<protein>
    <recommendedName>
        <fullName evidence="7">Tetraspanin</fullName>
    </recommendedName>
</protein>
<dbReference type="InterPro" id="IPR000301">
    <property type="entry name" value="Tetraspanin_animals"/>
</dbReference>
<evidence type="ECO:0000256" key="6">
    <source>
        <dbReference type="PIRSR" id="PIRSR002419-1"/>
    </source>
</evidence>
<dbReference type="Gene3D" id="1.10.1450.10">
    <property type="entry name" value="Tetraspanin"/>
    <property type="match status" value="1"/>
</dbReference>
<organism evidence="8 9">
    <name type="scientific">Anguilla anguilla</name>
    <name type="common">European freshwater eel</name>
    <name type="synonym">Muraena anguilla</name>
    <dbReference type="NCBI Taxonomy" id="7936"/>
    <lineage>
        <taxon>Eukaryota</taxon>
        <taxon>Metazoa</taxon>
        <taxon>Chordata</taxon>
        <taxon>Craniata</taxon>
        <taxon>Vertebrata</taxon>
        <taxon>Euteleostomi</taxon>
        <taxon>Actinopterygii</taxon>
        <taxon>Neopterygii</taxon>
        <taxon>Teleostei</taxon>
        <taxon>Anguilliformes</taxon>
        <taxon>Anguillidae</taxon>
        <taxon>Anguilla</taxon>
    </lineage>
</organism>
<dbReference type="PROSITE" id="PS00421">
    <property type="entry name" value="TM4_1"/>
    <property type="match status" value="1"/>
</dbReference>
<dbReference type="Proteomes" id="UP001044222">
    <property type="component" value="Unassembled WGS sequence"/>
</dbReference>
<comment type="caution">
    <text evidence="7">Lacks conserved residue(s) required for the propagation of feature annotation.</text>
</comment>
<dbReference type="Pfam" id="PF00335">
    <property type="entry name" value="Tetraspanin"/>
    <property type="match status" value="1"/>
</dbReference>
<dbReference type="InterPro" id="IPR018503">
    <property type="entry name" value="Tetraspanin_CS"/>
</dbReference>
<evidence type="ECO:0000256" key="4">
    <source>
        <dbReference type="ARBA" id="ARBA00022989"/>
    </source>
</evidence>
<feature type="disulfide bond" evidence="6">
    <location>
        <begin position="152"/>
        <end position="169"/>
    </location>
</feature>
<comment type="caution">
    <text evidence="8">The sequence shown here is derived from an EMBL/GenBank/DDBJ whole genome shotgun (WGS) entry which is preliminary data.</text>
</comment>
<keyword evidence="3 7" id="KW-0812">Transmembrane</keyword>
<dbReference type="EMBL" id="JAFIRN010000002">
    <property type="protein sequence ID" value="KAG5855046.1"/>
    <property type="molecule type" value="Genomic_DNA"/>
</dbReference>
<evidence type="ECO:0000313" key="9">
    <source>
        <dbReference type="Proteomes" id="UP001044222"/>
    </source>
</evidence>
<dbReference type="SUPFAM" id="SSF48652">
    <property type="entry name" value="Tetraspanin"/>
    <property type="match status" value="1"/>
</dbReference>
<feature type="transmembrane region" description="Helical" evidence="7">
    <location>
        <begin position="85"/>
        <end position="107"/>
    </location>
</feature>
<dbReference type="PANTHER" id="PTHR19282">
    <property type="entry name" value="TETRASPANIN"/>
    <property type="match status" value="1"/>
</dbReference>
<name>A0A9D3MU02_ANGAN</name>
<proteinExistence type="inferred from homology"/>
<keyword evidence="5 7" id="KW-0472">Membrane</keyword>
<dbReference type="GO" id="GO:0005886">
    <property type="term" value="C:plasma membrane"/>
    <property type="evidence" value="ECO:0007669"/>
    <property type="project" value="TreeGrafter"/>
</dbReference>
<evidence type="ECO:0000256" key="2">
    <source>
        <dbReference type="ARBA" id="ARBA00006840"/>
    </source>
</evidence>
<comment type="subcellular location">
    <subcellularLocation>
        <location evidence="1 7">Membrane</location>
        <topology evidence="1 7">Multi-pass membrane protein</topology>
    </subcellularLocation>
</comment>
<reference evidence="8" key="1">
    <citation type="submission" date="2021-01" db="EMBL/GenBank/DDBJ databases">
        <title>A chromosome-scale assembly of European eel, Anguilla anguilla.</title>
        <authorList>
            <person name="Henkel C."/>
            <person name="Jong-Raadsen S.A."/>
            <person name="Dufour S."/>
            <person name="Weltzien F.-A."/>
            <person name="Palstra A.P."/>
            <person name="Pelster B."/>
            <person name="Spaink H.P."/>
            <person name="Van Den Thillart G.E."/>
            <person name="Jansen H."/>
            <person name="Zahm M."/>
            <person name="Klopp C."/>
            <person name="Cedric C."/>
            <person name="Louis A."/>
            <person name="Berthelot C."/>
            <person name="Parey E."/>
            <person name="Roest Crollius H."/>
            <person name="Montfort J."/>
            <person name="Robinson-Rechavi M."/>
            <person name="Bucao C."/>
            <person name="Bouchez O."/>
            <person name="Gislard M."/>
            <person name="Lluch J."/>
            <person name="Milhes M."/>
            <person name="Lampietro C."/>
            <person name="Lopez Roques C."/>
            <person name="Donnadieu C."/>
            <person name="Braasch I."/>
            <person name="Desvignes T."/>
            <person name="Postlethwait J."/>
            <person name="Bobe J."/>
            <person name="Guiguen Y."/>
            <person name="Dirks R."/>
        </authorList>
    </citation>
    <scope>NUCLEOTIDE SEQUENCE</scope>
    <source>
        <strain evidence="8">Tag_6206</strain>
        <tissue evidence="8">Liver</tissue>
    </source>
</reference>
<evidence type="ECO:0000256" key="5">
    <source>
        <dbReference type="ARBA" id="ARBA00023136"/>
    </source>
</evidence>
<keyword evidence="4 7" id="KW-1133">Transmembrane helix</keyword>
<evidence type="ECO:0000256" key="7">
    <source>
        <dbReference type="RuleBase" id="RU361218"/>
    </source>
</evidence>
<keyword evidence="9" id="KW-1185">Reference proteome</keyword>
<dbReference type="PANTHER" id="PTHR19282:SF44">
    <property type="entry name" value="CD82 ANTIGEN"/>
    <property type="match status" value="1"/>
</dbReference>
<accession>A0A9D3MU02</accession>
<keyword evidence="6" id="KW-1015">Disulfide bond</keyword>
<evidence type="ECO:0000313" key="8">
    <source>
        <dbReference type="EMBL" id="KAG5855046.1"/>
    </source>
</evidence>
<evidence type="ECO:0000256" key="1">
    <source>
        <dbReference type="ARBA" id="ARBA00004141"/>
    </source>
</evidence>
<evidence type="ECO:0000256" key="3">
    <source>
        <dbReference type="ARBA" id="ARBA00022692"/>
    </source>
</evidence>
<sequence>MVSQGCLSLIKYFLFLFNLFFFTLGLLLLSLGLWIVFDEVSFFMLAPSSLSLSVLSYFLAIGGTVTMAVGFFGCVGALKEVRCMLGMYFFLLTVLLAAQIVGGVIFFTQKTAFEDKVKEHVLQIITSIRKNNSSLNHFEKTLEYIQREVNCCGWNGPMDWGDDMVPCSCYQLPNSTVFEHLNQGMNNGSQKLCPCHSRFFPQNNTCNIYKQGCRDGIKEWLEENVVIILGVLFAVVLVEVSEKHS</sequence>
<feature type="transmembrane region" description="Helical" evidence="7">
    <location>
        <begin position="12"/>
        <end position="37"/>
    </location>
</feature>
<dbReference type="AlphaFoldDB" id="A0A9D3MU02"/>
<dbReference type="PIRSF" id="PIRSF002419">
    <property type="entry name" value="Tetraspanin"/>
    <property type="match status" value="1"/>
</dbReference>
<comment type="similarity">
    <text evidence="2 7">Belongs to the tetraspanin (TM4SF) family.</text>
</comment>
<feature type="transmembrane region" description="Helical" evidence="7">
    <location>
        <begin position="57"/>
        <end position="78"/>
    </location>
</feature>
<gene>
    <name evidence="8" type="ORF">ANANG_G00044750</name>
</gene>
<dbReference type="InterPro" id="IPR018499">
    <property type="entry name" value="Tetraspanin/Peripherin"/>
</dbReference>
<dbReference type="PRINTS" id="PR00259">
    <property type="entry name" value="TMFOUR"/>
</dbReference>
<dbReference type="InterPro" id="IPR008952">
    <property type="entry name" value="Tetraspanin_EC2_sf"/>
</dbReference>